<feature type="transmembrane region" description="Helical" evidence="6">
    <location>
        <begin position="166"/>
        <end position="186"/>
    </location>
</feature>
<dbReference type="Gene3D" id="3.40.50.720">
    <property type="entry name" value="NAD(P)-binding Rossmann-like Domain"/>
    <property type="match status" value="1"/>
</dbReference>
<reference evidence="8 9" key="1">
    <citation type="submission" date="2023-08" db="EMBL/GenBank/DDBJ databases">
        <title>Genome sequence of Thermaerobacter compostii strain Ins1, a spore-forming filamentous bacterium isolated from a deep geothermal reservoir.</title>
        <authorList>
            <person name="Bregnard D."/>
            <person name="Gonzalez D."/>
            <person name="Junier P."/>
        </authorList>
    </citation>
    <scope>NUCLEOTIDE SEQUENCE [LARGE SCALE GENOMIC DNA]</scope>
    <source>
        <strain evidence="8 9">Ins1</strain>
    </source>
</reference>
<keyword evidence="3" id="KW-0560">Oxidoreductase</keyword>
<dbReference type="PANTHER" id="PTHR43880">
    <property type="entry name" value="ALCOHOL DEHYDROGENASE"/>
    <property type="match status" value="1"/>
</dbReference>
<gene>
    <name evidence="8" type="ORF">Q5761_09345</name>
</gene>
<evidence type="ECO:0000256" key="1">
    <source>
        <dbReference type="ARBA" id="ARBA00022723"/>
    </source>
</evidence>
<keyword evidence="6" id="KW-1133">Transmembrane helix</keyword>
<evidence type="ECO:0000256" key="4">
    <source>
        <dbReference type="ARBA" id="ARBA00023027"/>
    </source>
</evidence>
<evidence type="ECO:0000313" key="8">
    <source>
        <dbReference type="EMBL" id="WPD18557.1"/>
    </source>
</evidence>
<protein>
    <submittedName>
        <fullName evidence="8">Zinc-dependent alcohol dehydrogenase family protein</fullName>
    </submittedName>
</protein>
<dbReference type="SUPFAM" id="SSF50129">
    <property type="entry name" value="GroES-like"/>
    <property type="match status" value="2"/>
</dbReference>
<feature type="transmembrane region" description="Helical" evidence="6">
    <location>
        <begin position="198"/>
        <end position="227"/>
    </location>
</feature>
<dbReference type="EMBL" id="CP132508">
    <property type="protein sequence ID" value="WPD18557.1"/>
    <property type="molecule type" value="Genomic_DNA"/>
</dbReference>
<accession>A0ABZ0QP54</accession>
<keyword evidence="1 5" id="KW-0479">Metal-binding</keyword>
<name>A0ABZ0QP54_9FIRM</name>
<dbReference type="CDD" id="cd08281">
    <property type="entry name" value="liver_ADH_like1"/>
    <property type="match status" value="1"/>
</dbReference>
<dbReference type="PROSITE" id="PS00059">
    <property type="entry name" value="ADH_ZINC"/>
    <property type="match status" value="1"/>
</dbReference>
<dbReference type="Pfam" id="PF08240">
    <property type="entry name" value="ADH_N"/>
    <property type="match status" value="1"/>
</dbReference>
<keyword evidence="2 5" id="KW-0862">Zinc</keyword>
<sequence length="377" mass="39416">MKTRAAILLEMGRPRPYAESRPVVVDEVELEEPGYGEVLVELKAAGICHSDLSVVDGSRPRPTPMVLGHEAAGIVRATGPGVTAVQAGDHVVFTFVPMCGRCTYCTSGRPALCDLGNAANARGELLRGGRRFHRHGQPVHHHLGVSAFAQFTVAAEESLIKIDPDIPFDVAAVFGCAVMTGVGAVVNTARVEPGSSVAVFGLGGVGLAAVMGAVAAGAYPVVAVDVLPDKLERARALGATHTVNARGVDAVEAVRDLTGGGVDYAIEAAGNADVLAQAYRATRRGGTTVAVGLPHPAAMLSIPAVTVTAEERVIRGSYMGSAVPRRDLPRFLRLFRAGRLPVDRLITHRLGLEEINQGFDRLAAGEAVRQLVLPDAD</sequence>
<evidence type="ECO:0000259" key="7">
    <source>
        <dbReference type="SMART" id="SM00829"/>
    </source>
</evidence>
<dbReference type="InterPro" id="IPR002328">
    <property type="entry name" value="ADH_Zn_CS"/>
</dbReference>
<dbReference type="InterPro" id="IPR011032">
    <property type="entry name" value="GroES-like_sf"/>
</dbReference>
<proteinExistence type="inferred from homology"/>
<keyword evidence="6" id="KW-0472">Membrane</keyword>
<dbReference type="PANTHER" id="PTHR43880:SF12">
    <property type="entry name" value="ALCOHOL DEHYDROGENASE CLASS-3"/>
    <property type="match status" value="1"/>
</dbReference>
<dbReference type="Proteomes" id="UP001304683">
    <property type="component" value="Chromosome"/>
</dbReference>
<evidence type="ECO:0000313" key="9">
    <source>
        <dbReference type="Proteomes" id="UP001304683"/>
    </source>
</evidence>
<keyword evidence="4" id="KW-0520">NAD</keyword>
<evidence type="ECO:0000256" key="3">
    <source>
        <dbReference type="ARBA" id="ARBA00023002"/>
    </source>
</evidence>
<comment type="similarity">
    <text evidence="5">Belongs to the zinc-containing alcohol dehydrogenase family.</text>
</comment>
<keyword evidence="9" id="KW-1185">Reference proteome</keyword>
<evidence type="ECO:0000256" key="2">
    <source>
        <dbReference type="ARBA" id="ARBA00022833"/>
    </source>
</evidence>
<organism evidence="8 9">
    <name type="scientific">Thermaerobacter composti</name>
    <dbReference type="NCBI Taxonomy" id="554949"/>
    <lineage>
        <taxon>Bacteria</taxon>
        <taxon>Bacillati</taxon>
        <taxon>Bacillota</taxon>
        <taxon>Clostridia</taxon>
        <taxon>Eubacteriales</taxon>
        <taxon>Clostridiales Family XVII. Incertae Sedis</taxon>
        <taxon>Thermaerobacter</taxon>
    </lineage>
</organism>
<feature type="domain" description="Enoyl reductase (ER)" evidence="7">
    <location>
        <begin position="18"/>
        <end position="373"/>
    </location>
</feature>
<dbReference type="RefSeq" id="WP_318750380.1">
    <property type="nucleotide sequence ID" value="NZ_CP132508.1"/>
</dbReference>
<dbReference type="InterPro" id="IPR013154">
    <property type="entry name" value="ADH-like_N"/>
</dbReference>
<dbReference type="InterPro" id="IPR013149">
    <property type="entry name" value="ADH-like_C"/>
</dbReference>
<evidence type="ECO:0000256" key="6">
    <source>
        <dbReference type="SAM" id="Phobius"/>
    </source>
</evidence>
<dbReference type="Pfam" id="PF00107">
    <property type="entry name" value="ADH_zinc_N"/>
    <property type="match status" value="1"/>
</dbReference>
<comment type="cofactor">
    <cofactor evidence="5">
        <name>Zn(2+)</name>
        <dbReference type="ChEBI" id="CHEBI:29105"/>
    </cofactor>
</comment>
<keyword evidence="6" id="KW-0812">Transmembrane</keyword>
<evidence type="ECO:0000256" key="5">
    <source>
        <dbReference type="RuleBase" id="RU361277"/>
    </source>
</evidence>
<dbReference type="SMART" id="SM00829">
    <property type="entry name" value="PKS_ER"/>
    <property type="match status" value="1"/>
</dbReference>
<dbReference type="Gene3D" id="3.90.180.10">
    <property type="entry name" value="Medium-chain alcohol dehydrogenases, catalytic domain"/>
    <property type="match status" value="1"/>
</dbReference>
<dbReference type="InterPro" id="IPR036291">
    <property type="entry name" value="NAD(P)-bd_dom_sf"/>
</dbReference>
<dbReference type="SUPFAM" id="SSF51735">
    <property type="entry name" value="NAD(P)-binding Rossmann-fold domains"/>
    <property type="match status" value="1"/>
</dbReference>
<dbReference type="InterPro" id="IPR020843">
    <property type="entry name" value="ER"/>
</dbReference>